<comment type="pathway">
    <text evidence="2">Alkene biosynthesis; ethylene biosynthesis via 2-oxoglutarate.</text>
</comment>
<dbReference type="PANTHER" id="PTHR47990">
    <property type="entry name" value="2-OXOGLUTARATE (2OG) AND FE(II)-DEPENDENT OXYGENASE SUPERFAMILY PROTEIN-RELATED"/>
    <property type="match status" value="1"/>
</dbReference>
<dbReference type="InterPro" id="IPR027443">
    <property type="entry name" value="IPNS-like_sf"/>
</dbReference>
<keyword evidence="6" id="KW-0266">Ethylene biosynthesis</keyword>
<accession>A0ABZ0PMF7</accession>
<evidence type="ECO:0000256" key="8">
    <source>
        <dbReference type="ARBA" id="ARBA00031282"/>
    </source>
</evidence>
<dbReference type="InterPro" id="IPR050231">
    <property type="entry name" value="Iron_ascorbate_oxido_reductase"/>
</dbReference>
<dbReference type="Gene3D" id="2.60.120.330">
    <property type="entry name" value="B-lactam Antibiotic, Isopenicillin N Synthase, Chain"/>
    <property type="match status" value="1"/>
</dbReference>
<dbReference type="Pfam" id="PF14226">
    <property type="entry name" value="DIOX_N"/>
    <property type="match status" value="1"/>
</dbReference>
<comment type="catalytic activity">
    <reaction evidence="10">
        <text>L-arginine + 2-oxoglutarate + O2 = guanidine + L-glutamate 5-semialdehyde + succinate + CO2</text>
        <dbReference type="Rhea" id="RHEA:31535"/>
        <dbReference type="ChEBI" id="CHEBI:15379"/>
        <dbReference type="ChEBI" id="CHEBI:16526"/>
        <dbReference type="ChEBI" id="CHEBI:16810"/>
        <dbReference type="ChEBI" id="CHEBI:30031"/>
        <dbReference type="ChEBI" id="CHEBI:30087"/>
        <dbReference type="ChEBI" id="CHEBI:32682"/>
        <dbReference type="ChEBI" id="CHEBI:58066"/>
        <dbReference type="EC" id="1.14.20.7"/>
    </reaction>
</comment>
<sequence length="331" mass="35788">MSAVPVIDLSPIRGTDAAAITALGRKVDAACREIGFLIVEGHGVSPDLIAEVRRESHAFFDLPEAEKLAVRPPPGTMLRGYTPPETNTLARSRGVETPPDMRSLFSMGRPEADGTQYADIPEARPFYQPNLWPGRPAGLRPAFTAYFREMERLSTEIMRAFAVGLGLPVGFFDDKIDNHFAALHALHYGARTTPAAPGQLRAGAHSDFGSLTILMPPAEGGMGLEVQRPDGSFAPVEPPPGAYVINIGDLMQQWTNERWVSTVHRVVNPEGEGWAKPRLSLGFFCHPNYDAPVEALPGTVPAGEAPRHAPVLAGVYMNQKISAVRRPVATS</sequence>
<evidence type="ECO:0000256" key="5">
    <source>
        <dbReference type="ARBA" id="ARBA00019045"/>
    </source>
</evidence>
<dbReference type="InterPro" id="IPR005123">
    <property type="entry name" value="Oxoglu/Fe-dep_dioxygenase_dom"/>
</dbReference>
<reference evidence="14 15" key="1">
    <citation type="submission" date="2023-11" db="EMBL/GenBank/DDBJ databases">
        <title>Arctic aerobic anoxygenic photoheterotroph Sediminicoccus rosea KRV36 adapts its photosynthesis to long days of polar summer.</title>
        <authorList>
            <person name="Tomasch J."/>
            <person name="Kopejtka K."/>
            <person name="Bily T."/>
            <person name="Gardiner A.T."/>
            <person name="Gardian Z."/>
            <person name="Shivaramu S."/>
            <person name="Koblizek M."/>
            <person name="Engelhardt F."/>
            <person name="Kaftan D."/>
        </authorList>
    </citation>
    <scope>NUCLEOTIDE SEQUENCE [LARGE SCALE GENOMIC DNA]</scope>
    <source>
        <strain evidence="14 15">R-30</strain>
    </source>
</reference>
<evidence type="ECO:0000256" key="3">
    <source>
        <dbReference type="ARBA" id="ARBA00012293"/>
    </source>
</evidence>
<dbReference type="Pfam" id="PF03171">
    <property type="entry name" value="2OG-FeII_Oxy"/>
    <property type="match status" value="1"/>
</dbReference>
<keyword evidence="11" id="KW-0479">Metal-binding</keyword>
<evidence type="ECO:0000256" key="10">
    <source>
        <dbReference type="ARBA" id="ARBA00049359"/>
    </source>
</evidence>
<evidence type="ECO:0000256" key="7">
    <source>
        <dbReference type="ARBA" id="ARBA00031011"/>
    </source>
</evidence>
<dbReference type="EC" id="1.13.12.19" evidence="4"/>
<organism evidence="14 15">
    <name type="scientific">Sediminicoccus rosea</name>
    <dbReference type="NCBI Taxonomy" id="1225128"/>
    <lineage>
        <taxon>Bacteria</taxon>
        <taxon>Pseudomonadati</taxon>
        <taxon>Pseudomonadota</taxon>
        <taxon>Alphaproteobacteria</taxon>
        <taxon>Acetobacterales</taxon>
        <taxon>Roseomonadaceae</taxon>
        <taxon>Sediminicoccus</taxon>
    </lineage>
</organism>
<dbReference type="EC" id="1.14.20.7" evidence="3"/>
<comment type="cofactor">
    <cofactor evidence="1">
        <name>Fe(2+)</name>
        <dbReference type="ChEBI" id="CHEBI:29033"/>
    </cofactor>
</comment>
<dbReference type="PRINTS" id="PR00682">
    <property type="entry name" value="IPNSYNTHASE"/>
</dbReference>
<dbReference type="Proteomes" id="UP001305521">
    <property type="component" value="Chromosome"/>
</dbReference>
<evidence type="ECO:0000256" key="11">
    <source>
        <dbReference type="RuleBase" id="RU003682"/>
    </source>
</evidence>
<keyword evidence="11" id="KW-0560">Oxidoreductase</keyword>
<feature type="domain" description="Fe2OG dioxygenase" evidence="13">
    <location>
        <begin position="178"/>
        <end position="287"/>
    </location>
</feature>
<evidence type="ECO:0000256" key="1">
    <source>
        <dbReference type="ARBA" id="ARBA00001954"/>
    </source>
</evidence>
<dbReference type="InterPro" id="IPR026992">
    <property type="entry name" value="DIOX_N"/>
</dbReference>
<dbReference type="SUPFAM" id="SSF51197">
    <property type="entry name" value="Clavaminate synthase-like"/>
    <property type="match status" value="1"/>
</dbReference>
<evidence type="ECO:0000256" key="9">
    <source>
        <dbReference type="ARBA" id="ARBA00047725"/>
    </source>
</evidence>
<proteinExistence type="inferred from homology"/>
<dbReference type="EMBL" id="CP137852">
    <property type="protein sequence ID" value="WPB86896.1"/>
    <property type="molecule type" value="Genomic_DNA"/>
</dbReference>
<evidence type="ECO:0000313" key="15">
    <source>
        <dbReference type="Proteomes" id="UP001305521"/>
    </source>
</evidence>
<dbReference type="PROSITE" id="PS51471">
    <property type="entry name" value="FE2OG_OXY"/>
    <property type="match status" value="1"/>
</dbReference>
<evidence type="ECO:0000259" key="13">
    <source>
        <dbReference type="PROSITE" id="PS51471"/>
    </source>
</evidence>
<evidence type="ECO:0000256" key="12">
    <source>
        <dbReference type="SAM" id="MobiDB-lite"/>
    </source>
</evidence>
<evidence type="ECO:0000313" key="14">
    <source>
        <dbReference type="EMBL" id="WPB86896.1"/>
    </source>
</evidence>
<name>A0ABZ0PMF7_9PROT</name>
<keyword evidence="11" id="KW-0408">Iron</keyword>
<protein>
    <recommendedName>
        <fullName evidence="5">2-oxoglutarate-dependent ethylene/succinate-forming enzyme</fullName>
        <ecNumber evidence="4">1.13.12.19</ecNumber>
        <ecNumber evidence="3">1.14.20.7</ecNumber>
    </recommendedName>
    <alternativeName>
        <fullName evidence="7">2-oxoglutarate dioxygenase (ethylene-forming)</fullName>
    </alternativeName>
    <alternativeName>
        <fullName evidence="8">2-oxoglutarate/L-arginine monooxygenase/decarboxylase (succinate-forming)</fullName>
    </alternativeName>
</protein>
<evidence type="ECO:0000256" key="2">
    <source>
        <dbReference type="ARBA" id="ARBA00004767"/>
    </source>
</evidence>
<evidence type="ECO:0000256" key="6">
    <source>
        <dbReference type="ARBA" id="ARBA00022666"/>
    </source>
</evidence>
<feature type="region of interest" description="Disordered" evidence="12">
    <location>
        <begin position="71"/>
        <end position="102"/>
    </location>
</feature>
<keyword evidence="15" id="KW-1185">Reference proteome</keyword>
<comment type="similarity">
    <text evidence="11">Belongs to the iron/ascorbate-dependent oxidoreductase family.</text>
</comment>
<evidence type="ECO:0000256" key="4">
    <source>
        <dbReference type="ARBA" id="ARBA00012531"/>
    </source>
</evidence>
<dbReference type="InterPro" id="IPR044861">
    <property type="entry name" value="IPNS-like_FE2OG_OXY"/>
</dbReference>
<dbReference type="RefSeq" id="WP_318650852.1">
    <property type="nucleotide sequence ID" value="NZ_CP137852.1"/>
</dbReference>
<comment type="catalytic activity">
    <reaction evidence="9">
        <text>2-oxoglutarate + O2 + 2 H(+) = ethene + 3 CO2 + H2O</text>
        <dbReference type="Rhea" id="RHEA:31523"/>
        <dbReference type="ChEBI" id="CHEBI:15377"/>
        <dbReference type="ChEBI" id="CHEBI:15378"/>
        <dbReference type="ChEBI" id="CHEBI:15379"/>
        <dbReference type="ChEBI" id="CHEBI:16526"/>
        <dbReference type="ChEBI" id="CHEBI:16810"/>
        <dbReference type="ChEBI" id="CHEBI:18153"/>
        <dbReference type="EC" id="1.13.12.19"/>
    </reaction>
</comment>
<gene>
    <name evidence="14" type="ORF">R9Z33_08460</name>
</gene>